<dbReference type="RefSeq" id="XP_010817719.1">
    <property type="nucleotide sequence ID" value="XM_010819417.4"/>
</dbReference>
<proteinExistence type="inferred from homology"/>
<evidence type="ECO:0000256" key="1">
    <source>
        <dbReference type="ARBA" id="ARBA00004613"/>
    </source>
</evidence>
<dbReference type="CTD" id="1489"/>
<dbReference type="GO" id="GO:0048666">
    <property type="term" value="P:neuron development"/>
    <property type="evidence" value="ECO:0007669"/>
    <property type="project" value="Ensembl"/>
</dbReference>
<dbReference type="Ensembl" id="ENSBTAT00000083897.2">
    <property type="protein sequence ID" value="ENSBTAP00000059961.1"/>
    <property type="gene ID" value="ENSBTAG00000017697.6"/>
</dbReference>
<reference evidence="7" key="1">
    <citation type="submission" date="2018-03" db="EMBL/GenBank/DDBJ databases">
        <title>ARS-UCD1.2.</title>
        <authorList>
            <person name="Rosen B.D."/>
            <person name="Bickhart D.M."/>
            <person name="Koren S."/>
            <person name="Schnabel R.D."/>
            <person name="Hall R."/>
            <person name="Zimin A."/>
            <person name="Dreischer C."/>
            <person name="Schultheiss S."/>
            <person name="Schroeder S.G."/>
            <person name="Elsik C.G."/>
            <person name="Couldrey C."/>
            <person name="Liu G.E."/>
            <person name="Van Tassell C.P."/>
            <person name="Phillippy A.M."/>
            <person name="Smith T.P.L."/>
            <person name="Medrano J.F."/>
        </authorList>
    </citation>
    <scope>NUCLEOTIDE SEQUENCE [LARGE SCALE GENOMIC DNA]</scope>
    <source>
        <strain evidence="7">Hereford</strain>
    </source>
</reference>
<dbReference type="PANTHER" id="PTHR21353">
    <property type="match status" value="1"/>
</dbReference>
<evidence type="ECO:0000313" key="9">
    <source>
        <dbReference type="VGNC" id="VGNC:27793"/>
    </source>
</evidence>
<organism evidence="7 8">
    <name type="scientific">Bos taurus</name>
    <name type="common">Bovine</name>
    <dbReference type="NCBI Taxonomy" id="9913"/>
    <lineage>
        <taxon>Eukaryota</taxon>
        <taxon>Metazoa</taxon>
        <taxon>Chordata</taxon>
        <taxon>Craniata</taxon>
        <taxon>Vertebrata</taxon>
        <taxon>Euteleostomi</taxon>
        <taxon>Mammalia</taxon>
        <taxon>Eutheria</taxon>
        <taxon>Laurasiatheria</taxon>
        <taxon>Artiodactyla</taxon>
        <taxon>Ruminantia</taxon>
        <taxon>Pecora</taxon>
        <taxon>Bovidae</taxon>
        <taxon>Bovinae</taxon>
        <taxon>Bos</taxon>
    </lineage>
</organism>
<evidence type="ECO:0000256" key="5">
    <source>
        <dbReference type="ARBA" id="ARBA00057526"/>
    </source>
</evidence>
<dbReference type="PANTHER" id="PTHR21353:SF2">
    <property type="entry name" value="CARDIOTROPHIN-1"/>
    <property type="match status" value="1"/>
</dbReference>
<dbReference type="SUPFAM" id="SSF47266">
    <property type="entry name" value="4-helical cytokines"/>
    <property type="match status" value="1"/>
</dbReference>
<sequence length="287" mass="30731">MYMEATLMKLYVNLALIGFQQWFGDRECISGGTTVWQMSGALFSLSWNGTEPAWLKNWRIQSGASGFRKSEPGRSGQEARGWGALIPPLLFPPEDPQADSSASPLPHLEAKIQQTHSLARLLTKYAEQLLQEYVQHQGDPFGLPGFSPPRLPVADLSDPAPGHAGLPVPERLRLDAAALAALPPLLDVVRRLQGELNPRALRLLRRLEDAARQVRALGAAVEAVLAALGAESRGPRPEPAAAAVAASTASAGVFPAKVLGFRVCGLYLEWVSRTEADLGQLAPGGPA</sequence>
<evidence type="ECO:0000256" key="2">
    <source>
        <dbReference type="ARBA" id="ARBA00007432"/>
    </source>
</evidence>
<dbReference type="Bgee" id="ENSBTAG00000017697">
    <property type="expression patterns" value="Expressed in laryngeal cartilage and 107 other cell types or tissues"/>
</dbReference>
<dbReference type="FunFam" id="1.20.1250.10:FF:000027">
    <property type="entry name" value="Cardiotrophin 1"/>
    <property type="match status" value="1"/>
</dbReference>
<dbReference type="InterPro" id="IPR009079">
    <property type="entry name" value="4_helix_cytokine-like_core"/>
</dbReference>
<evidence type="ECO:0000256" key="4">
    <source>
        <dbReference type="ARBA" id="ARBA00022525"/>
    </source>
</evidence>
<dbReference type="GeneTree" id="ENSGT00510000048856"/>
<keyword evidence="8" id="KW-1185">Reference proteome</keyword>
<dbReference type="GO" id="GO:0005125">
    <property type="term" value="F:cytokine activity"/>
    <property type="evidence" value="ECO:0007669"/>
    <property type="project" value="UniProtKB-KW"/>
</dbReference>
<accession>A0A3Q1LWW2</accession>
<dbReference type="InterPro" id="IPR010681">
    <property type="entry name" value="PRF/CT"/>
</dbReference>
<dbReference type="Proteomes" id="UP000009136">
    <property type="component" value="Chromosome 25"/>
</dbReference>
<name>A0A3Q1LWW2_BOVIN</name>
<dbReference type="GeneID" id="514803"/>
<keyword evidence="3" id="KW-0202">Cytokine</keyword>
<dbReference type="GO" id="GO:0005615">
    <property type="term" value="C:extracellular space"/>
    <property type="evidence" value="ECO:0007669"/>
    <property type="project" value="UniProtKB-KW"/>
</dbReference>
<dbReference type="OrthoDB" id="9938401at2759"/>
<gene>
    <name evidence="7 9" type="primary">CTF1</name>
</gene>
<evidence type="ECO:0000313" key="8">
    <source>
        <dbReference type="Proteomes" id="UP000009136"/>
    </source>
</evidence>
<evidence type="ECO:0000313" key="7">
    <source>
        <dbReference type="Ensembl" id="ENSBTAP00000059961.1"/>
    </source>
</evidence>
<dbReference type="Gene3D" id="1.20.1250.10">
    <property type="match status" value="1"/>
</dbReference>
<dbReference type="AlphaFoldDB" id="A0A3Q1LWW2"/>
<reference evidence="7" key="2">
    <citation type="submission" date="2025-08" db="UniProtKB">
        <authorList>
            <consortium name="Ensembl"/>
        </authorList>
    </citation>
    <scope>IDENTIFICATION</scope>
    <source>
        <strain evidence="7">Hereford</strain>
    </source>
</reference>
<dbReference type="VGNC" id="VGNC:27793">
    <property type="gene designation" value="CTF1"/>
</dbReference>
<evidence type="ECO:0000256" key="3">
    <source>
        <dbReference type="ARBA" id="ARBA00022514"/>
    </source>
</evidence>
<dbReference type="GO" id="GO:0009891">
    <property type="term" value="P:positive regulation of biosynthetic process"/>
    <property type="evidence" value="ECO:0007669"/>
    <property type="project" value="UniProtKB-ARBA"/>
</dbReference>
<reference evidence="7" key="3">
    <citation type="submission" date="2025-09" db="UniProtKB">
        <authorList>
            <consortium name="Ensembl"/>
        </authorList>
    </citation>
    <scope>IDENTIFICATION</scope>
    <source>
        <strain evidence="7">Hereford</strain>
    </source>
</reference>
<protein>
    <recommendedName>
        <fullName evidence="6">Cardiotrophin-1</fullName>
    </recommendedName>
</protein>
<keyword evidence="4" id="KW-0964">Secreted</keyword>
<comment type="similarity">
    <text evidence="2">Belongs to the IL-6 superfamily.</text>
</comment>
<comment type="function">
    <text evidence="5">Induces cardiac myocyte hypertrophy in vitro. Binds to and activates the ILST/gp130 receptor.</text>
</comment>
<dbReference type="VEuPathDB" id="HostDB:ENSBTAG00000017697"/>
<comment type="subcellular location">
    <subcellularLocation>
        <location evidence="1">Secreted</location>
    </subcellularLocation>
</comment>
<evidence type="ECO:0000256" key="6">
    <source>
        <dbReference type="ARBA" id="ARBA00073297"/>
    </source>
</evidence>